<gene>
    <name evidence="2" type="ORF">GCM10023322_74160</name>
</gene>
<evidence type="ECO:0000313" key="3">
    <source>
        <dbReference type="Proteomes" id="UP001501570"/>
    </source>
</evidence>
<dbReference type="SUPFAM" id="SSF53474">
    <property type="entry name" value="alpha/beta-Hydrolases"/>
    <property type="match status" value="1"/>
</dbReference>
<dbReference type="EMBL" id="BAABJQ010000036">
    <property type="protein sequence ID" value="GAA5199175.1"/>
    <property type="molecule type" value="Genomic_DNA"/>
</dbReference>
<keyword evidence="3" id="KW-1185">Reference proteome</keyword>
<evidence type="ECO:0008006" key="4">
    <source>
        <dbReference type="Google" id="ProtNLM"/>
    </source>
</evidence>
<accession>A0ABP9SR29</accession>
<evidence type="ECO:0000256" key="1">
    <source>
        <dbReference type="SAM" id="MobiDB-lite"/>
    </source>
</evidence>
<dbReference type="InterPro" id="IPR010662">
    <property type="entry name" value="RBBP9/YdeN"/>
</dbReference>
<dbReference type="RefSeq" id="WP_345637839.1">
    <property type="nucleotide sequence ID" value="NZ_BAABJQ010000036.1"/>
</dbReference>
<name>A0ABP9SR29_9ACTN</name>
<reference evidence="3" key="1">
    <citation type="journal article" date="2019" name="Int. J. Syst. Evol. Microbiol.">
        <title>The Global Catalogue of Microorganisms (GCM) 10K type strain sequencing project: providing services to taxonomists for standard genome sequencing and annotation.</title>
        <authorList>
            <consortium name="The Broad Institute Genomics Platform"/>
            <consortium name="The Broad Institute Genome Sequencing Center for Infectious Disease"/>
            <person name="Wu L."/>
            <person name="Ma J."/>
        </authorList>
    </citation>
    <scope>NUCLEOTIDE SEQUENCE [LARGE SCALE GENOMIC DNA]</scope>
    <source>
        <strain evidence="3">JCM 18304</strain>
    </source>
</reference>
<dbReference type="InterPro" id="IPR029058">
    <property type="entry name" value="AB_hydrolase_fold"/>
</dbReference>
<dbReference type="Gene3D" id="3.40.50.1820">
    <property type="entry name" value="alpha/beta hydrolase"/>
    <property type="match status" value="1"/>
</dbReference>
<evidence type="ECO:0000313" key="2">
    <source>
        <dbReference type="EMBL" id="GAA5199175.1"/>
    </source>
</evidence>
<dbReference type="Pfam" id="PF06821">
    <property type="entry name" value="Ser_hydrolase"/>
    <property type="match status" value="1"/>
</dbReference>
<dbReference type="PANTHER" id="PTHR15394">
    <property type="entry name" value="SERINE HYDROLASE RBBP9"/>
    <property type="match status" value="1"/>
</dbReference>
<proteinExistence type="predicted"/>
<comment type="caution">
    <text evidence="2">The sequence shown here is derived from an EMBL/GenBank/DDBJ whole genome shotgun (WGS) entry which is preliminary data.</text>
</comment>
<feature type="region of interest" description="Disordered" evidence="1">
    <location>
        <begin position="1"/>
        <end position="45"/>
    </location>
</feature>
<dbReference type="Proteomes" id="UP001501570">
    <property type="component" value="Unassembled WGS sequence"/>
</dbReference>
<sequence length="233" mass="25257">MSESGRRGGDGAQDPAPSELTAPAGNAVIVHGKPGREEYYDPDTPSSSNHHWLPWLAKQLIVRDIPAHTPEMPHSYAPDYPAWCREFERFDVGPDTLLVGHSCGAGFLVRWLSEHPSVRVSRMVLVAPWLDPDGDRAPGFFDFQIDPGLVARTAGVTVANSDDDGEQIQRSVRLLRDAVPGLAYREFHGYGHFGVDDLGGLAFPELLELLTDPVGAPLAAAGTNGSQVLSTRR</sequence>
<organism evidence="2 3">
    <name type="scientific">Rugosimonospora acidiphila</name>
    <dbReference type="NCBI Taxonomy" id="556531"/>
    <lineage>
        <taxon>Bacteria</taxon>
        <taxon>Bacillati</taxon>
        <taxon>Actinomycetota</taxon>
        <taxon>Actinomycetes</taxon>
        <taxon>Micromonosporales</taxon>
        <taxon>Micromonosporaceae</taxon>
        <taxon>Rugosimonospora</taxon>
    </lineage>
</organism>
<dbReference type="PANTHER" id="PTHR15394:SF3">
    <property type="entry name" value="SERINE HYDROLASE RBBP9"/>
    <property type="match status" value="1"/>
</dbReference>
<protein>
    <recommendedName>
        <fullName evidence="4">Alpha/beta hydrolase family protein</fullName>
    </recommendedName>
</protein>